<sequence>MRGLRALVRPGRPDRPGGGSYAAGDRGMTGLAAFGVLAAGLLLSGCSTGGTGTRDEGAAVHVPAVQGVPTPTTSASAPARTVEPVSLLRKDPKVNARIKADLKPCAGDAYPLDTSYGNLTGSAAADVVINVMTCEDSVGIATYVYRAKDGDAGGGYENVFAAEEPAVYATIDRGELVVTQQIYAGDDSVSYPSGEEVITYSWAGSAFNERFRVRNSYSKAVGKGGMEVPAVPAVPASPVPAPDD</sequence>
<evidence type="ECO:0008006" key="4">
    <source>
        <dbReference type="Google" id="ProtNLM"/>
    </source>
</evidence>
<evidence type="ECO:0000313" key="2">
    <source>
        <dbReference type="EMBL" id="GAA1172645.1"/>
    </source>
</evidence>
<evidence type="ECO:0000256" key="1">
    <source>
        <dbReference type="SAM" id="MobiDB-lite"/>
    </source>
</evidence>
<organism evidence="2 3">
    <name type="scientific">Streptomyces hebeiensis</name>
    <dbReference type="NCBI Taxonomy" id="229486"/>
    <lineage>
        <taxon>Bacteria</taxon>
        <taxon>Bacillati</taxon>
        <taxon>Actinomycetota</taxon>
        <taxon>Actinomycetes</taxon>
        <taxon>Kitasatosporales</taxon>
        <taxon>Streptomycetaceae</taxon>
        <taxon>Streptomyces</taxon>
    </lineage>
</organism>
<keyword evidence="3" id="KW-1185">Reference proteome</keyword>
<accession>A0ABN1UYH2</accession>
<comment type="caution">
    <text evidence="2">The sequence shown here is derived from an EMBL/GenBank/DDBJ whole genome shotgun (WGS) entry which is preliminary data.</text>
</comment>
<gene>
    <name evidence="2" type="ORF">GCM10009654_32340</name>
</gene>
<evidence type="ECO:0000313" key="3">
    <source>
        <dbReference type="Proteomes" id="UP001501371"/>
    </source>
</evidence>
<dbReference type="EMBL" id="BAAAKV010000026">
    <property type="protein sequence ID" value="GAA1172645.1"/>
    <property type="molecule type" value="Genomic_DNA"/>
</dbReference>
<reference evidence="2 3" key="1">
    <citation type="journal article" date="2019" name="Int. J. Syst. Evol. Microbiol.">
        <title>The Global Catalogue of Microorganisms (GCM) 10K type strain sequencing project: providing services to taxonomists for standard genome sequencing and annotation.</title>
        <authorList>
            <consortium name="The Broad Institute Genomics Platform"/>
            <consortium name="The Broad Institute Genome Sequencing Center for Infectious Disease"/>
            <person name="Wu L."/>
            <person name="Ma J."/>
        </authorList>
    </citation>
    <scope>NUCLEOTIDE SEQUENCE [LARGE SCALE GENOMIC DNA]</scope>
    <source>
        <strain evidence="2 3">JCM 12696</strain>
    </source>
</reference>
<name>A0ABN1UYH2_9ACTN</name>
<feature type="region of interest" description="Disordered" evidence="1">
    <location>
        <begin position="1"/>
        <end position="23"/>
    </location>
</feature>
<dbReference type="Proteomes" id="UP001501371">
    <property type="component" value="Unassembled WGS sequence"/>
</dbReference>
<proteinExistence type="predicted"/>
<protein>
    <recommendedName>
        <fullName evidence="4">Lipoprotein CseA</fullName>
    </recommendedName>
</protein>